<dbReference type="PRINTS" id="PR00109">
    <property type="entry name" value="TYRKINASE"/>
</dbReference>
<name>A0ABD1ECF7_HYPHA</name>
<dbReference type="SMART" id="SM00219">
    <property type="entry name" value="TyrKc"/>
    <property type="match status" value="1"/>
</dbReference>
<evidence type="ECO:0000313" key="5">
    <source>
        <dbReference type="EMBL" id="KAL1492091.1"/>
    </source>
</evidence>
<dbReference type="EMBL" id="JBDJPC010000009">
    <property type="protein sequence ID" value="KAL1492091.1"/>
    <property type="molecule type" value="Genomic_DNA"/>
</dbReference>
<evidence type="ECO:0000256" key="1">
    <source>
        <dbReference type="ARBA" id="ARBA00004167"/>
    </source>
</evidence>
<dbReference type="Gene3D" id="1.10.510.10">
    <property type="entry name" value="Transferase(Phosphotransferase) domain 1"/>
    <property type="match status" value="1"/>
</dbReference>
<gene>
    <name evidence="5" type="ORF">ABEB36_012584</name>
</gene>
<dbReference type="GO" id="GO:0016020">
    <property type="term" value="C:membrane"/>
    <property type="evidence" value="ECO:0007669"/>
    <property type="project" value="UniProtKB-SubCell"/>
</dbReference>
<dbReference type="InterPro" id="IPR008266">
    <property type="entry name" value="Tyr_kinase_AS"/>
</dbReference>
<feature type="binding site" evidence="3">
    <location>
        <position position="621"/>
    </location>
    <ligand>
        <name>ATP</name>
        <dbReference type="ChEBI" id="CHEBI:30616"/>
    </ligand>
</feature>
<keyword evidence="3" id="KW-0547">Nucleotide-binding</keyword>
<dbReference type="PROSITE" id="PS50011">
    <property type="entry name" value="PROTEIN_KINASE_DOM"/>
    <property type="match status" value="1"/>
</dbReference>
<proteinExistence type="predicted"/>
<dbReference type="InterPro" id="IPR020635">
    <property type="entry name" value="Tyr_kinase_cat_dom"/>
</dbReference>
<dbReference type="InterPro" id="IPR001245">
    <property type="entry name" value="Ser-Thr/Tyr_kinase_cat_dom"/>
</dbReference>
<dbReference type="InterPro" id="IPR055162">
    <property type="entry name" value="RET_CRD"/>
</dbReference>
<evidence type="ECO:0000256" key="3">
    <source>
        <dbReference type="PROSITE-ProRule" id="PRU10141"/>
    </source>
</evidence>
<dbReference type="SUPFAM" id="SSF56112">
    <property type="entry name" value="Protein kinase-like (PK-like)"/>
    <property type="match status" value="1"/>
</dbReference>
<dbReference type="InterPro" id="IPR050122">
    <property type="entry name" value="RTK"/>
</dbReference>
<dbReference type="AlphaFoldDB" id="A0ABD1ECF7"/>
<dbReference type="PANTHER" id="PTHR24416">
    <property type="entry name" value="TYROSINE-PROTEIN KINASE RECEPTOR"/>
    <property type="match status" value="1"/>
</dbReference>
<dbReference type="InterPro" id="IPR000719">
    <property type="entry name" value="Prot_kinase_dom"/>
</dbReference>
<sequence length="935" mass="106681">MVTATNDHVCREEQWEKVCFPGNTTFEVNETNNLGVLGPFGVDTCHYLNISYQLMTGLYTIKLHPPDSFKRSWYLTAENLTGNTVANVTCSIKTRNETIIIWKLMQILENICTLPKPQDLYVVHELSTPNITKDRVVDNLLFLDVKPLGENSYEGFIINKTVANVLHTSCTFHPDKRNRKNGTIIHCSLTATKSFTIEKPMNFLLGLRNTNPLCTNKHNTGYMNVTLKFSLKRTKRSGIFDYTNKIFRTAAPYARITQPKTWRPTIDPQDLENFNCEVLNSKTNPFKITSEGILYVFDTEALKHSLEHLSLNISWTKKFSNQIYWEEINVQIVDEPTKTCEAQKSEEDWISCAIFQNQKSCMRNDSCGLGTGGTTAYSVRSMSQNKPHRCLWRGDSNPQNHETHLYSTCTSDWKYCPNGVCDSLEMLAEDMLCPQDCATRTSFPAKLSNTGRGVDKCTGILTCDDGGCTCHFKIPSNSVQEGKLFAKKEDEKPSTCNTECVWLISGVVALAVFTVVSSIMTFRIVQAKKLKKDKLMPNLPEQDIQIADYTSNEPLVLNFQMSTSLDPNSDTKSVKVETKWKFPRQRIVIEQLLGEGEFGRVLKAKAFNIAGKPGYSLVAVKTLKPDARKQDFYDLLSEYQLLKQVHHPHVIQLLGVCTHEDGPLYVIIEYASQGSLRNYLRKTRHIMTSDLRLLEDNPDHRVTPRDILSFARQIACGMSYLSDIKLVHRDLAARNILLSENRVCKISDFGLTRDIYEDNAYFKKSKGRVPVKWMAPESLADHLYTTKSDVWSYGILLWELVTLGATPYPGVQVENLYHLLKEGYRMEKPSNCATSLYALMKKCWNVRPDCRPSFLEIYDFLDNLLTDSINYLDLTDNAVINQSYFVEFEHKDLDKEVNTLENDDELNKFMGYEVPNNRTSKPINVDEYTDMTAKL</sequence>
<reference evidence="5 6" key="1">
    <citation type="submission" date="2024-05" db="EMBL/GenBank/DDBJ databases">
        <title>Genetic variation in Jamaican populations of the coffee berry borer (Hypothenemus hampei).</title>
        <authorList>
            <person name="Errbii M."/>
            <person name="Myrie A."/>
        </authorList>
    </citation>
    <scope>NUCLEOTIDE SEQUENCE [LARGE SCALE GENOMIC DNA]</scope>
    <source>
        <strain evidence="5">JA-Hopewell-2020-01-JO</strain>
        <tissue evidence="5">Whole body</tissue>
    </source>
</reference>
<dbReference type="InterPro" id="IPR011009">
    <property type="entry name" value="Kinase-like_dom_sf"/>
</dbReference>
<dbReference type="GO" id="GO:0004714">
    <property type="term" value="F:transmembrane receptor protein tyrosine kinase activity"/>
    <property type="evidence" value="ECO:0007669"/>
    <property type="project" value="UniProtKB-EC"/>
</dbReference>
<protein>
    <recommendedName>
        <fullName evidence="4">Protein kinase domain-containing protein</fullName>
    </recommendedName>
</protein>
<feature type="domain" description="Protein kinase" evidence="4">
    <location>
        <begin position="587"/>
        <end position="861"/>
    </location>
</feature>
<keyword evidence="3" id="KW-0067">ATP-binding</keyword>
<evidence type="ECO:0000256" key="2">
    <source>
        <dbReference type="ARBA" id="ARBA00051243"/>
    </source>
</evidence>
<dbReference type="Pfam" id="PF22540">
    <property type="entry name" value="RET_CRD"/>
    <property type="match status" value="1"/>
</dbReference>
<dbReference type="PROSITE" id="PS00107">
    <property type="entry name" value="PROTEIN_KINASE_ATP"/>
    <property type="match status" value="1"/>
</dbReference>
<comment type="subcellular location">
    <subcellularLocation>
        <location evidence="1">Membrane</location>
        <topology evidence="1">Single-pass membrane protein</topology>
    </subcellularLocation>
</comment>
<dbReference type="PANTHER" id="PTHR24416:SF617">
    <property type="entry name" value="RET ONCOGENE, ISOFORM A"/>
    <property type="match status" value="1"/>
</dbReference>
<accession>A0ABD1ECF7</accession>
<evidence type="ECO:0000259" key="4">
    <source>
        <dbReference type="PROSITE" id="PS50011"/>
    </source>
</evidence>
<dbReference type="Pfam" id="PF07714">
    <property type="entry name" value="PK_Tyr_Ser-Thr"/>
    <property type="match status" value="1"/>
</dbReference>
<dbReference type="Gene3D" id="3.30.200.20">
    <property type="entry name" value="Phosphorylase Kinase, domain 1"/>
    <property type="match status" value="1"/>
</dbReference>
<dbReference type="FunFam" id="1.10.510.10:FF:000462">
    <property type="entry name" value="Receptor tyrosine kinase"/>
    <property type="match status" value="1"/>
</dbReference>
<dbReference type="PROSITE" id="PS00109">
    <property type="entry name" value="PROTEIN_KINASE_TYR"/>
    <property type="match status" value="1"/>
</dbReference>
<evidence type="ECO:0000313" key="6">
    <source>
        <dbReference type="Proteomes" id="UP001566132"/>
    </source>
</evidence>
<dbReference type="GO" id="GO:0005524">
    <property type="term" value="F:ATP binding"/>
    <property type="evidence" value="ECO:0007669"/>
    <property type="project" value="UniProtKB-UniRule"/>
</dbReference>
<keyword evidence="6" id="KW-1185">Reference proteome</keyword>
<dbReference type="InterPro" id="IPR017441">
    <property type="entry name" value="Protein_kinase_ATP_BS"/>
</dbReference>
<organism evidence="5 6">
    <name type="scientific">Hypothenemus hampei</name>
    <name type="common">Coffee berry borer</name>
    <dbReference type="NCBI Taxonomy" id="57062"/>
    <lineage>
        <taxon>Eukaryota</taxon>
        <taxon>Metazoa</taxon>
        <taxon>Ecdysozoa</taxon>
        <taxon>Arthropoda</taxon>
        <taxon>Hexapoda</taxon>
        <taxon>Insecta</taxon>
        <taxon>Pterygota</taxon>
        <taxon>Neoptera</taxon>
        <taxon>Endopterygota</taxon>
        <taxon>Coleoptera</taxon>
        <taxon>Polyphaga</taxon>
        <taxon>Cucujiformia</taxon>
        <taxon>Curculionidae</taxon>
        <taxon>Scolytinae</taxon>
        <taxon>Hypothenemus</taxon>
    </lineage>
</organism>
<dbReference type="Proteomes" id="UP001566132">
    <property type="component" value="Unassembled WGS sequence"/>
</dbReference>
<comment type="caution">
    <text evidence="5">The sequence shown here is derived from an EMBL/GenBank/DDBJ whole genome shotgun (WGS) entry which is preliminary data.</text>
</comment>
<dbReference type="CDD" id="cd00192">
    <property type="entry name" value="PTKc"/>
    <property type="match status" value="1"/>
</dbReference>
<comment type="catalytic activity">
    <reaction evidence="2">
        <text>L-tyrosyl-[protein] + ATP = O-phospho-L-tyrosyl-[protein] + ADP + H(+)</text>
        <dbReference type="Rhea" id="RHEA:10596"/>
        <dbReference type="Rhea" id="RHEA-COMP:10136"/>
        <dbReference type="Rhea" id="RHEA-COMP:20101"/>
        <dbReference type="ChEBI" id="CHEBI:15378"/>
        <dbReference type="ChEBI" id="CHEBI:30616"/>
        <dbReference type="ChEBI" id="CHEBI:46858"/>
        <dbReference type="ChEBI" id="CHEBI:61978"/>
        <dbReference type="ChEBI" id="CHEBI:456216"/>
        <dbReference type="EC" id="2.7.10.1"/>
    </reaction>
</comment>